<evidence type="ECO:0000256" key="8">
    <source>
        <dbReference type="ARBA" id="ARBA00039381"/>
    </source>
</evidence>
<evidence type="ECO:0000256" key="2">
    <source>
        <dbReference type="ARBA" id="ARBA00022448"/>
    </source>
</evidence>
<dbReference type="InterPro" id="IPR001851">
    <property type="entry name" value="ABC_transp_permease"/>
</dbReference>
<dbReference type="Proteomes" id="UP000537260">
    <property type="component" value="Unassembled WGS sequence"/>
</dbReference>
<feature type="transmembrane region" description="Helical" evidence="9">
    <location>
        <begin position="186"/>
        <end position="204"/>
    </location>
</feature>
<feature type="transmembrane region" description="Helical" evidence="9">
    <location>
        <begin position="94"/>
        <end position="111"/>
    </location>
</feature>
<keyword evidence="11" id="KW-1185">Reference proteome</keyword>
<evidence type="ECO:0000256" key="1">
    <source>
        <dbReference type="ARBA" id="ARBA00004651"/>
    </source>
</evidence>
<keyword evidence="4" id="KW-0997">Cell inner membrane</keyword>
<dbReference type="RefSeq" id="WP_179579917.1">
    <property type="nucleotide sequence ID" value="NZ_JACCFM010000001.1"/>
</dbReference>
<feature type="transmembrane region" description="Helical" evidence="9">
    <location>
        <begin position="117"/>
        <end position="140"/>
    </location>
</feature>
<dbReference type="GO" id="GO:0005886">
    <property type="term" value="C:plasma membrane"/>
    <property type="evidence" value="ECO:0007669"/>
    <property type="project" value="UniProtKB-SubCell"/>
</dbReference>
<comment type="caution">
    <text evidence="10">The sequence shown here is derived from an EMBL/GenBank/DDBJ whole genome shotgun (WGS) entry which is preliminary data.</text>
</comment>
<keyword evidence="2" id="KW-0813">Transport</keyword>
<evidence type="ECO:0000256" key="7">
    <source>
        <dbReference type="ARBA" id="ARBA00023136"/>
    </source>
</evidence>
<organism evidence="10 11">
    <name type="scientific">Glaciibacter psychrotolerans</name>
    <dbReference type="NCBI Taxonomy" id="670054"/>
    <lineage>
        <taxon>Bacteria</taxon>
        <taxon>Bacillati</taxon>
        <taxon>Actinomycetota</taxon>
        <taxon>Actinomycetes</taxon>
        <taxon>Micrococcales</taxon>
        <taxon>Microbacteriaceae</taxon>
        <taxon>Glaciibacter</taxon>
    </lineage>
</organism>
<dbReference type="EMBL" id="JACCFM010000001">
    <property type="protein sequence ID" value="NYJ21298.1"/>
    <property type="molecule type" value="Genomic_DNA"/>
</dbReference>
<keyword evidence="7 9" id="KW-0472">Membrane</keyword>
<evidence type="ECO:0000313" key="10">
    <source>
        <dbReference type="EMBL" id="NYJ21298.1"/>
    </source>
</evidence>
<feature type="transmembrane region" description="Helical" evidence="9">
    <location>
        <begin position="147"/>
        <end position="166"/>
    </location>
</feature>
<keyword evidence="3" id="KW-1003">Cell membrane</keyword>
<comment type="subcellular location">
    <subcellularLocation>
        <location evidence="1">Cell membrane</location>
        <topology evidence="1">Multi-pass membrane protein</topology>
    </subcellularLocation>
</comment>
<dbReference type="PANTHER" id="PTHR32196">
    <property type="entry name" value="ABC TRANSPORTER PERMEASE PROTEIN YPHD-RELATED-RELATED"/>
    <property type="match status" value="1"/>
</dbReference>
<evidence type="ECO:0000313" key="11">
    <source>
        <dbReference type="Proteomes" id="UP000537260"/>
    </source>
</evidence>
<feature type="transmembrane region" description="Helical" evidence="9">
    <location>
        <begin position="292"/>
        <end position="311"/>
    </location>
</feature>
<proteinExistence type="predicted"/>
<evidence type="ECO:0000256" key="5">
    <source>
        <dbReference type="ARBA" id="ARBA00022692"/>
    </source>
</evidence>
<dbReference type="PANTHER" id="PTHR32196:SF71">
    <property type="entry name" value="AUTOINDUCER 2 IMPORT SYSTEM PERMEASE PROTEIN LSRD"/>
    <property type="match status" value="1"/>
</dbReference>
<accession>A0A7Z0EGX4</accession>
<dbReference type="AlphaFoldDB" id="A0A7Z0EGX4"/>
<sequence>MSLDLATKPAPSAQTGSAAAPVGLLRRVTDVIFQRSAELVGISLLLLVLLSLYALYDQSLFTGKSIIMLSAQFLPLIIASMAQAIVMLTGGIDLSIGAVLSLVMSIFAVLAGTGVGVVGAILIALSVGMLVGLLNGALVAFARLPPIIVTLAASFLWSGVTLVILPQPGGLIPADLIRAYNKGWNGLALGVVALIIVLALWKYIARSRFGLSIYAVGGNEHGAFASGIRVRSVTLWAYGLSGLFTGIAGIALTIQTGTGDANLGVPYTLNTIAASILGGVSFLGGIGRMRGVVMGALVVAILPILLLFIGVSPFYQLVVQGGVLIIAFASKYVLTRGKQAV</sequence>
<feature type="transmembrane region" description="Helical" evidence="9">
    <location>
        <begin position="267"/>
        <end position="285"/>
    </location>
</feature>
<dbReference type="CDD" id="cd06579">
    <property type="entry name" value="TM_PBP1_transp_AraH_like"/>
    <property type="match status" value="1"/>
</dbReference>
<feature type="transmembrane region" description="Helical" evidence="9">
    <location>
        <begin position="66"/>
        <end position="87"/>
    </location>
</feature>
<feature type="transmembrane region" description="Helical" evidence="9">
    <location>
        <begin position="317"/>
        <end position="334"/>
    </location>
</feature>
<keyword evidence="6 9" id="KW-1133">Transmembrane helix</keyword>
<feature type="transmembrane region" description="Helical" evidence="9">
    <location>
        <begin position="235"/>
        <end position="255"/>
    </location>
</feature>
<keyword evidence="5 9" id="KW-0812">Transmembrane</keyword>
<feature type="transmembrane region" description="Helical" evidence="9">
    <location>
        <begin position="36"/>
        <end position="54"/>
    </location>
</feature>
<evidence type="ECO:0000256" key="4">
    <source>
        <dbReference type="ARBA" id="ARBA00022519"/>
    </source>
</evidence>
<dbReference type="GO" id="GO:0022857">
    <property type="term" value="F:transmembrane transporter activity"/>
    <property type="evidence" value="ECO:0007669"/>
    <property type="project" value="InterPro"/>
</dbReference>
<reference evidence="10 11" key="1">
    <citation type="submission" date="2020-07" db="EMBL/GenBank/DDBJ databases">
        <title>Sequencing the genomes of 1000 actinobacteria strains.</title>
        <authorList>
            <person name="Klenk H.-P."/>
        </authorList>
    </citation>
    <scope>NUCLEOTIDE SEQUENCE [LARGE SCALE GENOMIC DNA]</scope>
    <source>
        <strain evidence="10 11">LI1</strain>
    </source>
</reference>
<evidence type="ECO:0000256" key="3">
    <source>
        <dbReference type="ARBA" id="ARBA00022475"/>
    </source>
</evidence>
<evidence type="ECO:0000256" key="9">
    <source>
        <dbReference type="SAM" id="Phobius"/>
    </source>
</evidence>
<name>A0A7Z0EGX4_9MICO</name>
<dbReference type="Pfam" id="PF02653">
    <property type="entry name" value="BPD_transp_2"/>
    <property type="match status" value="1"/>
</dbReference>
<protein>
    <recommendedName>
        <fullName evidence="8">Autoinducer 2 import system permease protein LsrD</fullName>
    </recommendedName>
</protein>
<gene>
    <name evidence="10" type="ORF">HNR05_003089</name>
</gene>
<evidence type="ECO:0000256" key="6">
    <source>
        <dbReference type="ARBA" id="ARBA00022989"/>
    </source>
</evidence>